<dbReference type="Proteomes" id="UP000001025">
    <property type="component" value="Chromosome"/>
</dbReference>
<keyword evidence="2" id="KW-1185">Reference proteome</keyword>
<evidence type="ECO:0000313" key="2">
    <source>
        <dbReference type="Proteomes" id="UP000001025"/>
    </source>
</evidence>
<dbReference type="EMBL" id="BX294153">
    <property type="protein sequence ID" value="CAD79290.1"/>
    <property type="molecule type" value="Genomic_DNA"/>
</dbReference>
<gene>
    <name evidence="1" type="ordered locus">RB11738</name>
</gene>
<dbReference type="InParanoid" id="Q7UDW5"/>
<accession>Q7UDW5</accession>
<dbReference type="HOGENOM" id="CLU_3316010_0_0_0"/>
<organism evidence="1 2">
    <name type="scientific">Rhodopirellula baltica (strain DSM 10527 / NCIMB 13988 / SH1)</name>
    <dbReference type="NCBI Taxonomy" id="243090"/>
    <lineage>
        <taxon>Bacteria</taxon>
        <taxon>Pseudomonadati</taxon>
        <taxon>Planctomycetota</taxon>
        <taxon>Planctomycetia</taxon>
        <taxon>Pirellulales</taxon>
        <taxon>Pirellulaceae</taxon>
        <taxon>Rhodopirellula</taxon>
    </lineage>
</organism>
<dbReference type="KEGG" id="rba:RB11738"/>
<protein>
    <submittedName>
        <fullName evidence="1">Uncharacterized protein</fullName>
    </submittedName>
</protein>
<proteinExistence type="predicted"/>
<name>Q7UDW5_RHOBA</name>
<dbReference type="STRING" id="243090.RB11738"/>
<dbReference type="EnsemblBacteria" id="CAD79290">
    <property type="protein sequence ID" value="CAD79290"/>
    <property type="gene ID" value="RB11738"/>
</dbReference>
<evidence type="ECO:0000313" key="1">
    <source>
        <dbReference type="EMBL" id="CAD79290.1"/>
    </source>
</evidence>
<dbReference type="AlphaFoldDB" id="Q7UDW5"/>
<sequence>MTISHRQSVLNRRNMRNARHIRRYAGRCCFKENAKLRED</sequence>
<reference evidence="1 2" key="1">
    <citation type="journal article" date="2003" name="Proc. Natl. Acad. Sci. U.S.A.">
        <title>Complete genome sequence of the marine planctomycete Pirellula sp. strain 1.</title>
        <authorList>
            <person name="Gloeckner F.O."/>
            <person name="Kube M."/>
            <person name="Bauer M."/>
            <person name="Teeling H."/>
            <person name="Lombardot T."/>
            <person name="Ludwig W."/>
            <person name="Gade D."/>
            <person name="Beck A."/>
            <person name="Borzym K."/>
            <person name="Heitmann K."/>
            <person name="Rabus R."/>
            <person name="Schlesner H."/>
            <person name="Amann R."/>
            <person name="Reinhardt R."/>
        </authorList>
    </citation>
    <scope>NUCLEOTIDE SEQUENCE [LARGE SCALE GENOMIC DNA]</scope>
    <source>
        <strain evidence="2">DSM 10527 / NCIMB 13988 / SH1</strain>
    </source>
</reference>